<organism evidence="3 4">
    <name type="scientific">Actinoplanes ianthinogenes</name>
    <dbReference type="NCBI Taxonomy" id="122358"/>
    <lineage>
        <taxon>Bacteria</taxon>
        <taxon>Bacillati</taxon>
        <taxon>Actinomycetota</taxon>
        <taxon>Actinomycetes</taxon>
        <taxon>Micromonosporales</taxon>
        <taxon>Micromonosporaceae</taxon>
        <taxon>Actinoplanes</taxon>
    </lineage>
</organism>
<protein>
    <recommendedName>
        <fullName evidence="2">Peptidoglycan binding-like domain-containing protein</fullName>
    </recommendedName>
</protein>
<dbReference type="InterPro" id="IPR036366">
    <property type="entry name" value="PGBDSf"/>
</dbReference>
<keyword evidence="1" id="KW-1133">Transmembrane helix</keyword>
<proteinExistence type="predicted"/>
<keyword evidence="1" id="KW-0472">Membrane</keyword>
<dbReference type="Gene3D" id="1.10.101.10">
    <property type="entry name" value="PGBD-like superfamily/PGBD"/>
    <property type="match status" value="1"/>
</dbReference>
<dbReference type="InterPro" id="IPR002477">
    <property type="entry name" value="Peptidoglycan-bd-like"/>
</dbReference>
<evidence type="ECO:0000313" key="3">
    <source>
        <dbReference type="EMBL" id="BCJ47112.1"/>
    </source>
</evidence>
<dbReference type="Pfam" id="PF01471">
    <property type="entry name" value="PG_binding_1"/>
    <property type="match status" value="1"/>
</dbReference>
<dbReference type="Proteomes" id="UP000676967">
    <property type="component" value="Chromosome"/>
</dbReference>
<dbReference type="InterPro" id="IPR006311">
    <property type="entry name" value="TAT_signal"/>
</dbReference>
<dbReference type="InterPro" id="IPR036365">
    <property type="entry name" value="PGBD-like_sf"/>
</dbReference>
<sequence length="402" mass="41135">MDADVPPQAPLRGRRRFLLGLVTGAVVMALAGLGASTFVKSPQQAAAEAAAPPASLITATVERRVLREDVVLRGTVEPDRALEVTPVLGSGRSVISRRVVKAGGRVGAGSVLAEISGRPVIALTGRVPPYRDVHAGMTGSDVRQLQAALRELGYPISDRAGVFGASTGRAIRRMYQSRDYEPPLEEVPAAPDPAPSAGVGAPAATPAKRVYLPMSEVYFVRTLPARVAAVKAGLGAEVAGPILTLSVGGLVVRGTLPPADRELVDPGMSVEIFDETSGKKAPGRVTTIGELRQGAGSETGHPITISATGTLPASFTGQEVRLTVTSATTGEEVLVVPVSAIFSAADGATQVLRVRDDRREPVTVRTGASAGGFVEVDGAGLAEGDQAVVGGRTGGARPDGTG</sequence>
<accession>A0ABM7M679</accession>
<dbReference type="PANTHER" id="PTHR30469">
    <property type="entry name" value="MULTIDRUG RESISTANCE PROTEIN MDTA"/>
    <property type="match status" value="1"/>
</dbReference>
<evidence type="ECO:0000256" key="1">
    <source>
        <dbReference type="SAM" id="Phobius"/>
    </source>
</evidence>
<keyword evidence="1" id="KW-0812">Transmembrane</keyword>
<evidence type="ECO:0000313" key="4">
    <source>
        <dbReference type="Proteomes" id="UP000676967"/>
    </source>
</evidence>
<dbReference type="RefSeq" id="WP_189336064.1">
    <property type="nucleotide sequence ID" value="NZ_AP023356.1"/>
</dbReference>
<feature type="transmembrane region" description="Helical" evidence="1">
    <location>
        <begin position="17"/>
        <end position="39"/>
    </location>
</feature>
<dbReference type="SUPFAM" id="SSF47090">
    <property type="entry name" value="PGBD-like"/>
    <property type="match status" value="1"/>
</dbReference>
<feature type="domain" description="Peptidoglycan binding-like" evidence="2">
    <location>
        <begin position="138"/>
        <end position="174"/>
    </location>
</feature>
<gene>
    <name evidence="3" type="ORF">Aiant_77690</name>
</gene>
<evidence type="ECO:0000259" key="2">
    <source>
        <dbReference type="Pfam" id="PF01471"/>
    </source>
</evidence>
<reference evidence="3 4" key="1">
    <citation type="submission" date="2020-08" db="EMBL/GenBank/DDBJ databases">
        <title>Whole genome shotgun sequence of Actinoplanes ianthinogenes NBRC 13996.</title>
        <authorList>
            <person name="Komaki H."/>
            <person name="Tamura T."/>
        </authorList>
    </citation>
    <scope>NUCLEOTIDE SEQUENCE [LARGE SCALE GENOMIC DNA]</scope>
    <source>
        <strain evidence="3 4">NBRC 13996</strain>
    </source>
</reference>
<keyword evidence="4" id="KW-1185">Reference proteome</keyword>
<dbReference type="EMBL" id="AP023356">
    <property type="protein sequence ID" value="BCJ47112.1"/>
    <property type="molecule type" value="Genomic_DNA"/>
</dbReference>
<name>A0ABM7M679_9ACTN</name>
<dbReference type="Gene3D" id="2.40.420.20">
    <property type="match status" value="1"/>
</dbReference>
<dbReference type="PROSITE" id="PS51318">
    <property type="entry name" value="TAT"/>
    <property type="match status" value="1"/>
</dbReference>